<dbReference type="PANTHER" id="PTHR39966:SF1">
    <property type="entry name" value="HEMERYTHRIN-LIKE DOMAIN-CONTAINING PROTEIN"/>
    <property type="match status" value="1"/>
</dbReference>
<sequence length="182" mass="21395">MIIREHQQLSTVIAGMQRFVELHGAGVKTPGLMVFRAMLYYIREYPERIHHPKEEQYLFARLWHRTRELDEVIADLEAQHAQGEARLRNIEHALTRYELAGESAFSQLRGMVDEYAAFYRNHRRLEEEVILPAARQWLTVEDWIELDNAFGANRDPFEGAKLDEDFERLYSLIVQTIPKAQA</sequence>
<organism evidence="2 3">
    <name type="scientific">Paraburkholderia terrae</name>
    <dbReference type="NCBI Taxonomy" id="311230"/>
    <lineage>
        <taxon>Bacteria</taxon>
        <taxon>Pseudomonadati</taxon>
        <taxon>Pseudomonadota</taxon>
        <taxon>Betaproteobacteria</taxon>
        <taxon>Burkholderiales</taxon>
        <taxon>Burkholderiaceae</taxon>
        <taxon>Paraburkholderia</taxon>
    </lineage>
</organism>
<dbReference type="Proteomes" id="UP001319874">
    <property type="component" value="Chromosome 4"/>
</dbReference>
<accession>A0ABM7U0X2</accession>
<dbReference type="InterPro" id="IPR012312">
    <property type="entry name" value="Hemerythrin-like"/>
</dbReference>
<keyword evidence="3" id="KW-1185">Reference proteome</keyword>
<gene>
    <name evidence="2" type="ORF">PTKU64_82370</name>
</gene>
<dbReference type="EMBL" id="AP024958">
    <property type="protein sequence ID" value="BCZ84562.1"/>
    <property type="molecule type" value="Genomic_DNA"/>
</dbReference>
<evidence type="ECO:0000313" key="2">
    <source>
        <dbReference type="EMBL" id="BCZ84562.1"/>
    </source>
</evidence>
<evidence type="ECO:0000313" key="3">
    <source>
        <dbReference type="Proteomes" id="UP001319874"/>
    </source>
</evidence>
<dbReference type="PANTHER" id="PTHR39966">
    <property type="entry name" value="BLL2471 PROTEIN-RELATED"/>
    <property type="match status" value="1"/>
</dbReference>
<feature type="domain" description="Hemerythrin-like" evidence="1">
    <location>
        <begin position="2"/>
        <end position="134"/>
    </location>
</feature>
<reference evidence="2 3" key="1">
    <citation type="journal article" date="2022" name="Front. Microbiol.">
        <title>Identification and characterization of a novel class of self-sufficient cytochrome P450 hydroxylase involved in cyclohexanecarboxylate degradation in Paraburkholderia terrae strain KU-64.</title>
        <authorList>
            <person name="Yamamoto T."/>
            <person name="Hasegawa Y."/>
            <person name="Iwaki H."/>
        </authorList>
    </citation>
    <scope>NUCLEOTIDE SEQUENCE [LARGE SCALE GENOMIC DNA]</scope>
    <source>
        <strain evidence="2 3">KU-64</strain>
    </source>
</reference>
<dbReference type="Gene3D" id="1.20.120.520">
    <property type="entry name" value="nmb1532 protein domain like"/>
    <property type="match status" value="1"/>
</dbReference>
<proteinExistence type="predicted"/>
<dbReference type="CDD" id="cd12108">
    <property type="entry name" value="Hr-like"/>
    <property type="match status" value="1"/>
</dbReference>
<protein>
    <recommendedName>
        <fullName evidence="1">Hemerythrin-like domain-containing protein</fullName>
    </recommendedName>
</protein>
<name>A0ABM7U0X2_9BURK</name>
<evidence type="ECO:0000259" key="1">
    <source>
        <dbReference type="Pfam" id="PF01814"/>
    </source>
</evidence>
<dbReference type="Pfam" id="PF01814">
    <property type="entry name" value="Hemerythrin"/>
    <property type="match status" value="1"/>
</dbReference>